<dbReference type="PANTHER" id="PTHR20863:SF27">
    <property type="entry name" value="ACYL CARRIER PROTEIN"/>
    <property type="match status" value="1"/>
</dbReference>
<dbReference type="InterPro" id="IPR036736">
    <property type="entry name" value="ACP-like_sf"/>
</dbReference>
<dbReference type="Gene3D" id="1.10.1200.10">
    <property type="entry name" value="ACP-like"/>
    <property type="match status" value="1"/>
</dbReference>
<keyword evidence="3" id="KW-0597">Phosphoprotein</keyword>
<gene>
    <name evidence="6" type="ORF">Mgra_00001894</name>
</gene>
<comment type="caution">
    <text evidence="6">The sequence shown here is derived from an EMBL/GenBank/DDBJ whole genome shotgun (WGS) entry which is preliminary data.</text>
</comment>
<dbReference type="EMBL" id="JABEBT010000011">
    <property type="protein sequence ID" value="KAF7638520.1"/>
    <property type="molecule type" value="Genomic_DNA"/>
</dbReference>
<dbReference type="InterPro" id="IPR009081">
    <property type="entry name" value="PP-bd_ACP"/>
</dbReference>
<sequence length="176" mass="19980">MANFANSASLVFNSNWKVFVQKLNIRPFIFGTKQINLNNSGSISTLQFIQPSAKASSSIGSICQIHFCAQRLRMMEGTEGVTPPIPMTEDEVYQRVIKAIKEWDRFPQDRASKLGLDARFAEDLSFDSLDLVEILMSLEDEFGIEISIEASENFKTPRDVANYIIEYEGINEEHEF</sequence>
<dbReference type="GO" id="GO:0005739">
    <property type="term" value="C:mitochondrion"/>
    <property type="evidence" value="ECO:0007669"/>
    <property type="project" value="TreeGrafter"/>
</dbReference>
<reference evidence="6" key="1">
    <citation type="journal article" date="2020" name="Ecol. Evol.">
        <title>Genome structure and content of the rice root-knot nematode (Meloidogyne graminicola).</title>
        <authorList>
            <person name="Phan N.T."/>
            <person name="Danchin E.G.J."/>
            <person name="Klopp C."/>
            <person name="Perfus-Barbeoch L."/>
            <person name="Kozlowski D.K."/>
            <person name="Koutsovoulos G.D."/>
            <person name="Lopez-Roques C."/>
            <person name="Bouchez O."/>
            <person name="Zahm M."/>
            <person name="Besnard G."/>
            <person name="Bellafiore S."/>
        </authorList>
    </citation>
    <scope>NUCLEOTIDE SEQUENCE</scope>
    <source>
        <strain evidence="6">VN-18</strain>
    </source>
</reference>
<dbReference type="GO" id="GO:0000035">
    <property type="term" value="F:acyl binding"/>
    <property type="evidence" value="ECO:0007669"/>
    <property type="project" value="TreeGrafter"/>
</dbReference>
<dbReference type="InterPro" id="IPR003231">
    <property type="entry name" value="ACP"/>
</dbReference>
<dbReference type="Pfam" id="PF00550">
    <property type="entry name" value="PP-binding"/>
    <property type="match status" value="1"/>
</dbReference>
<keyword evidence="4" id="KW-0443">Lipid metabolism</keyword>
<evidence type="ECO:0000256" key="2">
    <source>
        <dbReference type="ARBA" id="ARBA00022450"/>
    </source>
</evidence>
<keyword evidence="7" id="KW-1185">Reference proteome</keyword>
<organism evidence="6 7">
    <name type="scientific">Meloidogyne graminicola</name>
    <dbReference type="NCBI Taxonomy" id="189291"/>
    <lineage>
        <taxon>Eukaryota</taxon>
        <taxon>Metazoa</taxon>
        <taxon>Ecdysozoa</taxon>
        <taxon>Nematoda</taxon>
        <taxon>Chromadorea</taxon>
        <taxon>Rhabditida</taxon>
        <taxon>Tylenchina</taxon>
        <taxon>Tylenchomorpha</taxon>
        <taxon>Tylenchoidea</taxon>
        <taxon>Meloidogynidae</taxon>
        <taxon>Meloidogyninae</taxon>
        <taxon>Meloidogyne</taxon>
    </lineage>
</organism>
<evidence type="ECO:0000313" key="7">
    <source>
        <dbReference type="Proteomes" id="UP000605970"/>
    </source>
</evidence>
<dbReference type="SUPFAM" id="SSF47336">
    <property type="entry name" value="ACP-like"/>
    <property type="match status" value="1"/>
</dbReference>
<keyword evidence="4" id="KW-0276">Fatty acid metabolism</keyword>
<evidence type="ECO:0000259" key="5">
    <source>
        <dbReference type="PROSITE" id="PS50075"/>
    </source>
</evidence>
<protein>
    <recommendedName>
        <fullName evidence="4">Acyl carrier protein</fullName>
    </recommendedName>
</protein>
<keyword evidence="4" id="KW-0444">Lipid biosynthesis</keyword>
<dbReference type="HAMAP" id="MF_01217">
    <property type="entry name" value="Acyl_carrier"/>
    <property type="match status" value="1"/>
</dbReference>
<keyword evidence="2 4" id="KW-0596">Phosphopantetheine</keyword>
<evidence type="ECO:0000256" key="3">
    <source>
        <dbReference type="ARBA" id="ARBA00022553"/>
    </source>
</evidence>
<comment type="similarity">
    <text evidence="1">Belongs to the acyl carrier protein (ACP) family.</text>
</comment>
<dbReference type="Proteomes" id="UP000605970">
    <property type="component" value="Unassembled WGS sequence"/>
</dbReference>
<proteinExistence type="inferred from homology"/>
<accession>A0A8S9ZZ26</accession>
<dbReference type="AlphaFoldDB" id="A0A8S9ZZ26"/>
<dbReference type="PANTHER" id="PTHR20863">
    <property type="entry name" value="ACYL CARRIER PROTEIN"/>
    <property type="match status" value="1"/>
</dbReference>
<dbReference type="GO" id="GO:0000036">
    <property type="term" value="F:acyl carrier activity"/>
    <property type="evidence" value="ECO:0007669"/>
    <property type="project" value="TreeGrafter"/>
</dbReference>
<name>A0A8S9ZZ26_9BILA</name>
<feature type="domain" description="Carrier" evidence="5">
    <location>
        <begin position="90"/>
        <end position="168"/>
    </location>
</feature>
<keyword evidence="4" id="KW-0275">Fatty acid biosynthesis</keyword>
<dbReference type="PROSITE" id="PS50075">
    <property type="entry name" value="CARRIER"/>
    <property type="match status" value="1"/>
</dbReference>
<evidence type="ECO:0000256" key="1">
    <source>
        <dbReference type="ARBA" id="ARBA00010930"/>
    </source>
</evidence>
<comment type="function">
    <text evidence="4">Carrier of the growing fatty acid chain in fatty acid biosynthesis.</text>
</comment>
<evidence type="ECO:0000313" key="6">
    <source>
        <dbReference type="EMBL" id="KAF7638520.1"/>
    </source>
</evidence>
<dbReference type="OrthoDB" id="448946at2759"/>
<evidence type="ECO:0000256" key="4">
    <source>
        <dbReference type="RuleBase" id="RU000722"/>
    </source>
</evidence>